<sequence length="53" mass="5977">MNAQSYVAQNRAEELRAEAERARQARAASTPHARPNLLRLVKVLLLARQPRLA</sequence>
<evidence type="ECO:0000313" key="3">
    <source>
        <dbReference type="Proteomes" id="UP000248326"/>
    </source>
</evidence>
<dbReference type="AlphaFoldDB" id="A0A318SB05"/>
<feature type="compositionally biased region" description="Basic and acidic residues" evidence="1">
    <location>
        <begin position="11"/>
        <end position="23"/>
    </location>
</feature>
<dbReference type="EMBL" id="QJSX01000007">
    <property type="protein sequence ID" value="PYE53799.1"/>
    <property type="molecule type" value="Genomic_DNA"/>
</dbReference>
<reference evidence="2 3" key="1">
    <citation type="submission" date="2018-06" db="EMBL/GenBank/DDBJ databases">
        <title>Genomic Encyclopedia of Type Strains, Phase IV (KMG-IV): sequencing the most valuable type-strain genomes for metagenomic binning, comparative biology and taxonomic classification.</title>
        <authorList>
            <person name="Goeker M."/>
        </authorList>
    </citation>
    <scope>NUCLEOTIDE SEQUENCE [LARGE SCALE GENOMIC DNA]</scope>
    <source>
        <strain evidence="2 3">DSM 18048</strain>
    </source>
</reference>
<keyword evidence="3" id="KW-1185">Reference proteome</keyword>
<evidence type="ECO:0000256" key="1">
    <source>
        <dbReference type="SAM" id="MobiDB-lite"/>
    </source>
</evidence>
<accession>A0A318SB05</accession>
<dbReference type="Proteomes" id="UP000248326">
    <property type="component" value="Unassembled WGS sequence"/>
</dbReference>
<gene>
    <name evidence="2" type="ORF">DES52_10757</name>
</gene>
<dbReference type="RefSeq" id="WP_170130988.1">
    <property type="nucleotide sequence ID" value="NZ_QJSX01000007.1"/>
</dbReference>
<organism evidence="2 3">
    <name type="scientific">Deinococcus yavapaiensis KR-236</name>
    <dbReference type="NCBI Taxonomy" id="694435"/>
    <lineage>
        <taxon>Bacteria</taxon>
        <taxon>Thermotogati</taxon>
        <taxon>Deinococcota</taxon>
        <taxon>Deinococci</taxon>
        <taxon>Deinococcales</taxon>
        <taxon>Deinococcaceae</taxon>
        <taxon>Deinococcus</taxon>
    </lineage>
</organism>
<proteinExistence type="predicted"/>
<comment type="caution">
    <text evidence="2">The sequence shown here is derived from an EMBL/GenBank/DDBJ whole genome shotgun (WGS) entry which is preliminary data.</text>
</comment>
<protein>
    <submittedName>
        <fullName evidence="2">Uncharacterized protein</fullName>
    </submittedName>
</protein>
<evidence type="ECO:0000313" key="2">
    <source>
        <dbReference type="EMBL" id="PYE53799.1"/>
    </source>
</evidence>
<feature type="region of interest" description="Disordered" evidence="1">
    <location>
        <begin position="1"/>
        <end position="31"/>
    </location>
</feature>
<name>A0A318SB05_9DEIO</name>